<dbReference type="PROSITE" id="PS00059">
    <property type="entry name" value="ADH_ZINC"/>
    <property type="match status" value="1"/>
</dbReference>
<evidence type="ECO:0000256" key="4">
    <source>
        <dbReference type="ARBA" id="ARBA00023002"/>
    </source>
</evidence>
<dbReference type="PANTHER" id="PTHR42940">
    <property type="entry name" value="ALCOHOL DEHYDROGENASE 1-RELATED"/>
    <property type="match status" value="1"/>
</dbReference>
<dbReference type="EMBL" id="UINC01082074">
    <property type="protein sequence ID" value="SVC26508.1"/>
    <property type="molecule type" value="Genomic_DNA"/>
</dbReference>
<dbReference type="GO" id="GO:0008270">
    <property type="term" value="F:zinc ion binding"/>
    <property type="evidence" value="ECO:0007669"/>
    <property type="project" value="InterPro"/>
</dbReference>
<name>A0A382KPN4_9ZZZZ</name>
<dbReference type="Gene3D" id="3.90.180.10">
    <property type="entry name" value="Medium-chain alcohol dehydrogenases, catalytic domain"/>
    <property type="match status" value="1"/>
</dbReference>
<dbReference type="GO" id="GO:0005737">
    <property type="term" value="C:cytoplasm"/>
    <property type="evidence" value="ECO:0007669"/>
    <property type="project" value="TreeGrafter"/>
</dbReference>
<feature type="domain" description="Alcohol dehydrogenase-like N-terminal" evidence="5">
    <location>
        <begin position="34"/>
        <end position="89"/>
    </location>
</feature>
<organism evidence="6">
    <name type="scientific">marine metagenome</name>
    <dbReference type="NCBI Taxonomy" id="408172"/>
    <lineage>
        <taxon>unclassified sequences</taxon>
        <taxon>metagenomes</taxon>
        <taxon>ecological metagenomes</taxon>
    </lineage>
</organism>
<accession>A0A382KPN4</accession>
<sequence length="90" mass="9630">MKPTAAVLHEMERPLPYTNSQPIVIEELELEGPGEDEVLVEVKGAGLCHSDLSVINGSRPRPTPMVLGHEASGIVREVGAGVRGIQPDDH</sequence>
<dbReference type="InterPro" id="IPR013154">
    <property type="entry name" value="ADH-like_N"/>
</dbReference>
<comment type="cofactor">
    <cofactor evidence="1">
        <name>Zn(2+)</name>
        <dbReference type="ChEBI" id="CHEBI:29105"/>
    </cofactor>
</comment>
<dbReference type="SUPFAM" id="SSF50129">
    <property type="entry name" value="GroES-like"/>
    <property type="match status" value="1"/>
</dbReference>
<keyword evidence="2" id="KW-0479">Metal-binding</keyword>
<keyword evidence="3" id="KW-0862">Zinc</keyword>
<keyword evidence="4" id="KW-0560">Oxidoreductase</keyword>
<evidence type="ECO:0000313" key="6">
    <source>
        <dbReference type="EMBL" id="SVC26508.1"/>
    </source>
</evidence>
<reference evidence="6" key="1">
    <citation type="submission" date="2018-05" db="EMBL/GenBank/DDBJ databases">
        <authorList>
            <person name="Lanie J.A."/>
            <person name="Ng W.-L."/>
            <person name="Kazmierczak K.M."/>
            <person name="Andrzejewski T.M."/>
            <person name="Davidsen T.M."/>
            <person name="Wayne K.J."/>
            <person name="Tettelin H."/>
            <person name="Glass J.I."/>
            <person name="Rusch D."/>
            <person name="Podicherti R."/>
            <person name="Tsui H.-C.T."/>
            <person name="Winkler M.E."/>
        </authorList>
    </citation>
    <scope>NUCLEOTIDE SEQUENCE</scope>
</reference>
<evidence type="ECO:0000256" key="3">
    <source>
        <dbReference type="ARBA" id="ARBA00022833"/>
    </source>
</evidence>
<dbReference type="PANTHER" id="PTHR42940:SF8">
    <property type="entry name" value="VACUOLAR PROTEIN SORTING-ASSOCIATED PROTEIN 11"/>
    <property type="match status" value="1"/>
</dbReference>
<evidence type="ECO:0000256" key="2">
    <source>
        <dbReference type="ARBA" id="ARBA00022723"/>
    </source>
</evidence>
<protein>
    <recommendedName>
        <fullName evidence="5">Alcohol dehydrogenase-like N-terminal domain-containing protein</fullName>
    </recommendedName>
</protein>
<gene>
    <name evidence="6" type="ORF">METZ01_LOCUS279362</name>
</gene>
<feature type="non-terminal residue" evidence="6">
    <location>
        <position position="90"/>
    </location>
</feature>
<proteinExistence type="predicted"/>
<dbReference type="InterPro" id="IPR011032">
    <property type="entry name" value="GroES-like_sf"/>
</dbReference>
<dbReference type="InterPro" id="IPR002328">
    <property type="entry name" value="ADH_Zn_CS"/>
</dbReference>
<evidence type="ECO:0000256" key="1">
    <source>
        <dbReference type="ARBA" id="ARBA00001947"/>
    </source>
</evidence>
<dbReference type="AlphaFoldDB" id="A0A382KPN4"/>
<evidence type="ECO:0000259" key="5">
    <source>
        <dbReference type="Pfam" id="PF08240"/>
    </source>
</evidence>
<dbReference type="GO" id="GO:0004022">
    <property type="term" value="F:alcohol dehydrogenase (NAD+) activity"/>
    <property type="evidence" value="ECO:0007669"/>
    <property type="project" value="TreeGrafter"/>
</dbReference>
<dbReference type="Pfam" id="PF08240">
    <property type="entry name" value="ADH_N"/>
    <property type="match status" value="1"/>
</dbReference>